<evidence type="ECO:0000256" key="4">
    <source>
        <dbReference type="ARBA" id="ARBA00004496"/>
    </source>
</evidence>
<comment type="subcellular location">
    <subcellularLocation>
        <location evidence="4">Cytoplasm</location>
    </subcellularLocation>
</comment>
<dbReference type="CDD" id="cd07182">
    <property type="entry name" value="RNase_HII_bacteria_HII_like"/>
    <property type="match status" value="1"/>
</dbReference>
<proteinExistence type="inferred from homology"/>
<dbReference type="Gene3D" id="3.30.420.10">
    <property type="entry name" value="Ribonuclease H-like superfamily/Ribonuclease H"/>
    <property type="match status" value="1"/>
</dbReference>
<comment type="catalytic activity">
    <reaction evidence="1 12 13">
        <text>Endonucleolytic cleavage to 5'-phosphomonoester.</text>
        <dbReference type="EC" id="3.1.26.4"/>
    </reaction>
</comment>
<keyword evidence="8 12" id="KW-0479">Metal-binding</keyword>
<keyword evidence="9 12" id="KW-0255">Endonuclease</keyword>
<dbReference type="SUPFAM" id="SSF53098">
    <property type="entry name" value="Ribonuclease H-like"/>
    <property type="match status" value="1"/>
</dbReference>
<dbReference type="PROSITE" id="PS51975">
    <property type="entry name" value="RNASE_H_2"/>
    <property type="match status" value="1"/>
</dbReference>
<accession>A0A1F5XDP2</accession>
<comment type="caution">
    <text evidence="15">The sequence shown here is derived from an EMBL/GenBank/DDBJ whole genome shotgun (WGS) entry which is preliminary data.</text>
</comment>
<comment type="cofactor">
    <cofactor evidence="12">
        <name>Mn(2+)</name>
        <dbReference type="ChEBI" id="CHEBI:29035"/>
    </cofactor>
    <cofactor evidence="12">
        <name>Mg(2+)</name>
        <dbReference type="ChEBI" id="CHEBI:18420"/>
    </cofactor>
    <text evidence="12">Manganese or magnesium. Binds 1 divalent metal ion per monomer in the absence of substrate. May bind a second metal ion after substrate binding.</text>
</comment>
<evidence type="ECO:0000256" key="12">
    <source>
        <dbReference type="PROSITE-ProRule" id="PRU01319"/>
    </source>
</evidence>
<dbReference type="GO" id="GO:0032299">
    <property type="term" value="C:ribonuclease H2 complex"/>
    <property type="evidence" value="ECO:0007669"/>
    <property type="project" value="TreeGrafter"/>
</dbReference>
<dbReference type="InterPro" id="IPR001352">
    <property type="entry name" value="RNase_HII/HIII"/>
</dbReference>
<evidence type="ECO:0000256" key="5">
    <source>
        <dbReference type="ARBA" id="ARBA00007383"/>
    </source>
</evidence>
<keyword evidence="6" id="KW-0963">Cytoplasm</keyword>
<dbReference type="GO" id="GO:0046872">
    <property type="term" value="F:metal ion binding"/>
    <property type="evidence" value="ECO:0007669"/>
    <property type="project" value="UniProtKB-KW"/>
</dbReference>
<evidence type="ECO:0000313" key="15">
    <source>
        <dbReference type="EMBL" id="OGF85621.1"/>
    </source>
</evidence>
<reference evidence="15 16" key="1">
    <citation type="journal article" date="2016" name="Nat. Commun.">
        <title>Thousands of microbial genomes shed light on interconnected biogeochemical processes in an aquifer system.</title>
        <authorList>
            <person name="Anantharaman K."/>
            <person name="Brown C.T."/>
            <person name="Hug L.A."/>
            <person name="Sharon I."/>
            <person name="Castelle C.J."/>
            <person name="Probst A.J."/>
            <person name="Thomas B.C."/>
            <person name="Singh A."/>
            <person name="Wilkins M.J."/>
            <person name="Karaoz U."/>
            <person name="Brodie E.L."/>
            <person name="Williams K.H."/>
            <person name="Hubbard S.S."/>
            <person name="Banfield J.F."/>
        </authorList>
    </citation>
    <scope>NUCLEOTIDE SEQUENCE [LARGE SCALE GENOMIC DNA]</scope>
</reference>
<protein>
    <recommendedName>
        <fullName evidence="13">Ribonuclease</fullName>
        <ecNumber evidence="13">3.1.26.4</ecNumber>
    </recommendedName>
</protein>
<evidence type="ECO:0000256" key="3">
    <source>
        <dbReference type="ARBA" id="ARBA00004065"/>
    </source>
</evidence>
<evidence type="ECO:0000256" key="11">
    <source>
        <dbReference type="ARBA" id="ARBA00023211"/>
    </source>
</evidence>
<comment type="cofactor">
    <cofactor evidence="2">
        <name>Mg(2+)</name>
        <dbReference type="ChEBI" id="CHEBI:18420"/>
    </cofactor>
</comment>
<name>A0A1F5XDP2_9BACT</name>
<feature type="binding site" evidence="12">
    <location>
        <position position="115"/>
    </location>
    <ligand>
        <name>a divalent metal cation</name>
        <dbReference type="ChEBI" id="CHEBI:60240"/>
    </ligand>
</feature>
<evidence type="ECO:0000259" key="14">
    <source>
        <dbReference type="PROSITE" id="PS51975"/>
    </source>
</evidence>
<comment type="similarity">
    <text evidence="5 13">Belongs to the RNase HII family.</text>
</comment>
<evidence type="ECO:0000256" key="10">
    <source>
        <dbReference type="ARBA" id="ARBA00022801"/>
    </source>
</evidence>
<dbReference type="InterPro" id="IPR036397">
    <property type="entry name" value="RNaseH_sf"/>
</dbReference>
<dbReference type="GO" id="GO:0006298">
    <property type="term" value="P:mismatch repair"/>
    <property type="evidence" value="ECO:0007669"/>
    <property type="project" value="TreeGrafter"/>
</dbReference>
<dbReference type="Pfam" id="PF01351">
    <property type="entry name" value="RNase_HII"/>
    <property type="match status" value="1"/>
</dbReference>
<keyword evidence="7 12" id="KW-0540">Nuclease</keyword>
<evidence type="ECO:0000256" key="9">
    <source>
        <dbReference type="ARBA" id="ARBA00022759"/>
    </source>
</evidence>
<dbReference type="GO" id="GO:0005737">
    <property type="term" value="C:cytoplasm"/>
    <property type="evidence" value="ECO:0007669"/>
    <property type="project" value="UniProtKB-SubCell"/>
</dbReference>
<dbReference type="AlphaFoldDB" id="A0A1F5XDP2"/>
<evidence type="ECO:0000256" key="2">
    <source>
        <dbReference type="ARBA" id="ARBA00001946"/>
    </source>
</evidence>
<dbReference type="InterPro" id="IPR022898">
    <property type="entry name" value="RNase_HII"/>
</dbReference>
<evidence type="ECO:0000256" key="8">
    <source>
        <dbReference type="ARBA" id="ARBA00022723"/>
    </source>
</evidence>
<dbReference type="EMBL" id="MFIH01000020">
    <property type="protein sequence ID" value="OGF85621.1"/>
    <property type="molecule type" value="Genomic_DNA"/>
</dbReference>
<keyword evidence="10 12" id="KW-0378">Hydrolase</keyword>
<feature type="binding site" evidence="12">
    <location>
        <position position="9"/>
    </location>
    <ligand>
        <name>a divalent metal cation</name>
        <dbReference type="ChEBI" id="CHEBI:60240"/>
    </ligand>
</feature>
<feature type="domain" description="RNase H type-2" evidence="14">
    <location>
        <begin position="3"/>
        <end position="199"/>
    </location>
</feature>
<dbReference type="GO" id="GO:0003723">
    <property type="term" value="F:RNA binding"/>
    <property type="evidence" value="ECO:0007669"/>
    <property type="project" value="UniProtKB-UniRule"/>
</dbReference>
<dbReference type="PANTHER" id="PTHR10954:SF18">
    <property type="entry name" value="RIBONUCLEASE HII"/>
    <property type="match status" value="1"/>
</dbReference>
<dbReference type="EC" id="3.1.26.4" evidence="13"/>
<evidence type="ECO:0000256" key="6">
    <source>
        <dbReference type="ARBA" id="ARBA00022490"/>
    </source>
</evidence>
<gene>
    <name evidence="15" type="ORF">A2Z63_01475</name>
</gene>
<dbReference type="PANTHER" id="PTHR10954">
    <property type="entry name" value="RIBONUCLEASE H2 SUBUNIT A"/>
    <property type="match status" value="1"/>
</dbReference>
<evidence type="ECO:0000256" key="1">
    <source>
        <dbReference type="ARBA" id="ARBA00000077"/>
    </source>
</evidence>
<evidence type="ECO:0000313" key="16">
    <source>
        <dbReference type="Proteomes" id="UP000178405"/>
    </source>
</evidence>
<dbReference type="GO" id="GO:0004523">
    <property type="term" value="F:RNA-DNA hybrid ribonuclease activity"/>
    <property type="evidence" value="ECO:0007669"/>
    <property type="project" value="UniProtKB-UniRule"/>
</dbReference>
<dbReference type="NCBIfam" id="NF000595">
    <property type="entry name" value="PRK00015.1-3"/>
    <property type="match status" value="1"/>
</dbReference>
<sequence length="199" mass="22387">MAKYIVGVDEAGRGPLAGPVTVGAIAVSISNFKFPIFKNIKDSKKLSAKKREEWLSLFQNNSKILYTVSSVSNSVIDKKGISHALRLAVRRCIDKLKTRLPDGQVENSKLKIVLDGSLYAPPEYNQRTIIKGDEKIPIIAAASIIAKVTHDRKMVRLAKKYPKYSFHIHKGYGTKLHYKLVKKHGLCDIHRRSYCSRLI</sequence>
<dbReference type="GO" id="GO:0043137">
    <property type="term" value="P:DNA replication, removal of RNA primer"/>
    <property type="evidence" value="ECO:0007669"/>
    <property type="project" value="TreeGrafter"/>
</dbReference>
<dbReference type="Proteomes" id="UP000178405">
    <property type="component" value="Unassembled WGS sequence"/>
</dbReference>
<comment type="function">
    <text evidence="3 13">Endonuclease that specifically degrades the RNA of RNA-DNA hybrids.</text>
</comment>
<dbReference type="InterPro" id="IPR024567">
    <property type="entry name" value="RNase_HII/HIII_dom"/>
</dbReference>
<evidence type="ECO:0000256" key="13">
    <source>
        <dbReference type="RuleBase" id="RU003515"/>
    </source>
</evidence>
<organism evidence="15 16">
    <name type="scientific">Candidatus Giovannonibacteria bacterium RIFCSPLOWO2_02_44_8</name>
    <dbReference type="NCBI Taxonomy" id="1798355"/>
    <lineage>
        <taxon>Bacteria</taxon>
        <taxon>Candidatus Giovannoniibacteriota</taxon>
    </lineage>
</organism>
<keyword evidence="11" id="KW-0464">Manganese</keyword>
<dbReference type="InterPro" id="IPR012337">
    <property type="entry name" value="RNaseH-like_sf"/>
</dbReference>
<evidence type="ECO:0000256" key="7">
    <source>
        <dbReference type="ARBA" id="ARBA00022722"/>
    </source>
</evidence>
<feature type="binding site" evidence="12">
    <location>
        <position position="10"/>
    </location>
    <ligand>
        <name>a divalent metal cation</name>
        <dbReference type="ChEBI" id="CHEBI:60240"/>
    </ligand>
</feature>